<keyword evidence="3" id="KW-1133">Transmembrane helix</keyword>
<dbReference type="SMART" id="SM00184">
    <property type="entry name" value="RING"/>
    <property type="match status" value="1"/>
</dbReference>
<feature type="region of interest" description="Disordered" evidence="2">
    <location>
        <begin position="58"/>
        <end position="91"/>
    </location>
</feature>
<dbReference type="SUPFAM" id="SSF57850">
    <property type="entry name" value="RING/U-box"/>
    <property type="match status" value="1"/>
</dbReference>
<dbReference type="InterPro" id="IPR045899">
    <property type="entry name" value="ATL71-like"/>
</dbReference>
<accession>A0A426Y8A0</accession>
<feature type="transmembrane region" description="Helical" evidence="3">
    <location>
        <begin position="29"/>
        <end position="52"/>
    </location>
</feature>
<evidence type="ECO:0000313" key="6">
    <source>
        <dbReference type="Proteomes" id="UP000287651"/>
    </source>
</evidence>
<dbReference type="CDD" id="cd16454">
    <property type="entry name" value="RING-H2_PA-TM-RING"/>
    <property type="match status" value="1"/>
</dbReference>
<dbReference type="EMBL" id="AMZH03014254">
    <property type="protein sequence ID" value="RRT47947.1"/>
    <property type="molecule type" value="Genomic_DNA"/>
</dbReference>
<protein>
    <recommendedName>
        <fullName evidence="4">RING-type domain-containing protein</fullName>
    </recommendedName>
</protein>
<dbReference type="PANTHER" id="PTHR46719">
    <property type="entry name" value="TRANSCRIPTION FACTOR C2H2 FAMILY-RELATED"/>
    <property type="match status" value="1"/>
</dbReference>
<evidence type="ECO:0000256" key="3">
    <source>
        <dbReference type="SAM" id="Phobius"/>
    </source>
</evidence>
<evidence type="ECO:0000259" key="4">
    <source>
        <dbReference type="PROSITE" id="PS50089"/>
    </source>
</evidence>
<organism evidence="5 6">
    <name type="scientific">Ensete ventricosum</name>
    <name type="common">Abyssinian banana</name>
    <name type="synonym">Musa ensete</name>
    <dbReference type="NCBI Taxonomy" id="4639"/>
    <lineage>
        <taxon>Eukaryota</taxon>
        <taxon>Viridiplantae</taxon>
        <taxon>Streptophyta</taxon>
        <taxon>Embryophyta</taxon>
        <taxon>Tracheophyta</taxon>
        <taxon>Spermatophyta</taxon>
        <taxon>Magnoliopsida</taxon>
        <taxon>Liliopsida</taxon>
        <taxon>Zingiberales</taxon>
        <taxon>Musaceae</taxon>
        <taxon>Ensete</taxon>
    </lineage>
</organism>
<dbReference type="PANTHER" id="PTHR46719:SF7">
    <property type="entry name" value="RING-H2 FINGER PROTEIN ATL71-RELATED"/>
    <property type="match status" value="1"/>
</dbReference>
<dbReference type="GO" id="GO:0008270">
    <property type="term" value="F:zinc ion binding"/>
    <property type="evidence" value="ECO:0007669"/>
    <property type="project" value="UniProtKB-KW"/>
</dbReference>
<evidence type="ECO:0000256" key="2">
    <source>
        <dbReference type="SAM" id="MobiDB-lite"/>
    </source>
</evidence>
<dbReference type="AlphaFoldDB" id="A0A426Y8A0"/>
<keyword evidence="3" id="KW-0472">Membrane</keyword>
<keyword evidence="3" id="KW-0812">Transmembrane</keyword>
<dbReference type="InterPro" id="IPR001841">
    <property type="entry name" value="Znf_RING"/>
</dbReference>
<comment type="caution">
    <text evidence="5">The sequence shown here is derived from an EMBL/GenBank/DDBJ whole genome shotgun (WGS) entry which is preliminary data.</text>
</comment>
<keyword evidence="1" id="KW-0479">Metal-binding</keyword>
<dbReference type="PROSITE" id="PS50089">
    <property type="entry name" value="ZF_RING_2"/>
    <property type="match status" value="1"/>
</dbReference>
<feature type="domain" description="RING-type" evidence="4">
    <location>
        <begin position="122"/>
        <end position="164"/>
    </location>
</feature>
<name>A0A426Y8A0_ENSVE</name>
<keyword evidence="1" id="KW-0862">Zinc</keyword>
<sequence>MTSTSDASPPPVADGDSVGMFSSDRISGFGYGLGVSIGMLLLITTITLASYFCTRASSASPTAGPLPPSPREAARRPAEQETAAAGGDVEAGIDEDTLKSYPKVRYSQAKLRRDVAGAASCCSICLSDYRDTDVLRALPECGHLFHVKCVDPWLRLRPTCPLCRTSPLPSPLPTPLADAVPLNAIASSLPWLLRLLLLLEQPTMASMVDPHLVLSAASLLVVLLLPPPVAAADVVYCSEFPVDPSVFYVDFDSLDLLSWTTPSRLRS</sequence>
<gene>
    <name evidence="5" type="ORF">B296_00033450</name>
</gene>
<dbReference type="InterPro" id="IPR013083">
    <property type="entry name" value="Znf_RING/FYVE/PHD"/>
</dbReference>
<proteinExistence type="predicted"/>
<dbReference type="Pfam" id="PF13639">
    <property type="entry name" value="zf-RING_2"/>
    <property type="match status" value="1"/>
</dbReference>
<evidence type="ECO:0000313" key="5">
    <source>
        <dbReference type="EMBL" id="RRT47947.1"/>
    </source>
</evidence>
<dbReference type="Gene3D" id="3.30.40.10">
    <property type="entry name" value="Zinc/RING finger domain, C3HC4 (zinc finger)"/>
    <property type="match status" value="1"/>
</dbReference>
<dbReference type="Proteomes" id="UP000287651">
    <property type="component" value="Unassembled WGS sequence"/>
</dbReference>
<evidence type="ECO:0000256" key="1">
    <source>
        <dbReference type="PROSITE-ProRule" id="PRU00175"/>
    </source>
</evidence>
<reference evidence="5 6" key="1">
    <citation type="journal article" date="2014" name="Agronomy (Basel)">
        <title>A Draft Genome Sequence for Ensete ventricosum, the Drought-Tolerant Tree Against Hunger.</title>
        <authorList>
            <person name="Harrison J."/>
            <person name="Moore K.A."/>
            <person name="Paszkiewicz K."/>
            <person name="Jones T."/>
            <person name="Grant M."/>
            <person name="Ambacheew D."/>
            <person name="Muzemil S."/>
            <person name="Studholme D.J."/>
        </authorList>
    </citation>
    <scope>NUCLEOTIDE SEQUENCE [LARGE SCALE GENOMIC DNA]</scope>
</reference>
<keyword evidence="1" id="KW-0863">Zinc-finger</keyword>